<feature type="transmembrane region" description="Helical" evidence="6">
    <location>
        <begin position="154"/>
        <end position="175"/>
    </location>
</feature>
<feature type="domain" description="Integral membrane bound transporter" evidence="7">
    <location>
        <begin position="409"/>
        <end position="537"/>
    </location>
</feature>
<dbReference type="GO" id="GO:0005886">
    <property type="term" value="C:plasma membrane"/>
    <property type="evidence" value="ECO:0007669"/>
    <property type="project" value="UniProtKB-SubCell"/>
</dbReference>
<dbReference type="Pfam" id="PF13515">
    <property type="entry name" value="FUSC_2"/>
    <property type="match status" value="1"/>
</dbReference>
<evidence type="ECO:0000256" key="2">
    <source>
        <dbReference type="ARBA" id="ARBA00022475"/>
    </source>
</evidence>
<dbReference type="PANTHER" id="PTHR30509">
    <property type="entry name" value="P-HYDROXYBENZOIC ACID EFFLUX PUMP SUBUNIT-RELATED"/>
    <property type="match status" value="1"/>
</dbReference>
<feature type="transmembrane region" description="Helical" evidence="6">
    <location>
        <begin position="21"/>
        <end position="40"/>
    </location>
</feature>
<name>A0A9Q1M5D5_9SOLA</name>
<evidence type="ECO:0000256" key="6">
    <source>
        <dbReference type="SAM" id="Phobius"/>
    </source>
</evidence>
<evidence type="ECO:0000256" key="4">
    <source>
        <dbReference type="ARBA" id="ARBA00022989"/>
    </source>
</evidence>
<dbReference type="Proteomes" id="UP001152561">
    <property type="component" value="Unassembled WGS sequence"/>
</dbReference>
<dbReference type="AlphaFoldDB" id="A0A9Q1M5D5"/>
<keyword evidence="5 6" id="KW-0472">Membrane</keyword>
<feature type="transmembrane region" description="Helical" evidence="6">
    <location>
        <begin position="397"/>
        <end position="417"/>
    </location>
</feature>
<comment type="caution">
    <text evidence="8">The sequence shown here is derived from an EMBL/GenBank/DDBJ whole genome shotgun (WGS) entry which is preliminary data.</text>
</comment>
<feature type="transmembrane region" description="Helical" evidence="6">
    <location>
        <begin position="99"/>
        <end position="117"/>
    </location>
</feature>
<evidence type="ECO:0000259" key="7">
    <source>
        <dbReference type="Pfam" id="PF13515"/>
    </source>
</evidence>
<keyword evidence="4 6" id="KW-1133">Transmembrane helix</keyword>
<dbReference type="PANTHER" id="PTHR30509:SF9">
    <property type="entry name" value="MULTIDRUG RESISTANCE PROTEIN MDTO"/>
    <property type="match status" value="1"/>
</dbReference>
<dbReference type="EMBL" id="JAJAGQ010000010">
    <property type="protein sequence ID" value="KAJ8551390.1"/>
    <property type="molecule type" value="Genomic_DNA"/>
</dbReference>
<feature type="transmembrane region" description="Helical" evidence="6">
    <location>
        <begin position="124"/>
        <end position="142"/>
    </location>
</feature>
<proteinExistence type="predicted"/>
<gene>
    <name evidence="8" type="ORF">K7X08_000760</name>
</gene>
<sequence>MATSSFESIRARAVWRTCLASAFRTALACSMVGVATLFGPECFKTQVAFPAFSYVTVILIVTNATLGDTLRSCWLALYATIQGVCPAILSLWLIGPGRLTASTTATAVGLSAFFVVLPENTHLIAKRIALGQHVIVYVIAYINGGKTEPVMHPVHVAASTAVGVVACVLALLLPYPNLACCEVKEKSRLFVENASERINLFVKAFSAEDNTSALALILQAKSLVNNEPKLLQAIKSKQESMKWERFPFKFLRPYGDNPGDKFQEIQTPLRGMQIALENSPQFPIGILNTELKDGLEKLGDHISKQIKNMSLIESATVPESNAQNAEKFLQTLQTIQPTKKDLPSLFFLFCLKNLLNKPIFPLSSKKESIGSNKQVDQEGFMRKTWNNLAITINSRRFMAAFKCSLSLGLAIFFGSIYSKENGFWAGLPVAISLTATREATFKVANVKAQGTVLGTVYGVLGCFLFERFVQIRFLSLLPWFIISSFLSHSRMYGQAGGISAVIGAVLILGRKGFGPPSEFAIARITETFIGLSCSIMVEILFHPTRASTLAKIQLSDTFKILHECIDSITFSSSNKNNLEESQNKLKFHLNELGKFIAEAEAEPNFWFLPFSSACYCKLMGSLSKMVEYLLFGSQALNFLEQQSTSTSIDSNVWKAIVNKLDADLMLFKDLIGSSTKCFEEVSLVKSLEVLDKEFEKKKNSIDIELGKSSNYNIRSSSDEGIEKNLSSYLQNSNELVDFIVNGDNKSDDENLKGQLVLSLSALGFCMDSLVKETKEIEKGIKELVQKVSEEPVHDIQIHEIDIHDAVPNANAAVPNDDSTSGEVHIVKNNMEDTVELSDDEVHLDDGNQEQSQQFSVENQQGIQLEVDLSKFFTNESTYQQM</sequence>
<dbReference type="OrthoDB" id="68611at2759"/>
<organism evidence="8 9">
    <name type="scientific">Anisodus acutangulus</name>
    <dbReference type="NCBI Taxonomy" id="402998"/>
    <lineage>
        <taxon>Eukaryota</taxon>
        <taxon>Viridiplantae</taxon>
        <taxon>Streptophyta</taxon>
        <taxon>Embryophyta</taxon>
        <taxon>Tracheophyta</taxon>
        <taxon>Spermatophyta</taxon>
        <taxon>Magnoliopsida</taxon>
        <taxon>eudicotyledons</taxon>
        <taxon>Gunneridae</taxon>
        <taxon>Pentapetalae</taxon>
        <taxon>asterids</taxon>
        <taxon>lamiids</taxon>
        <taxon>Solanales</taxon>
        <taxon>Solanaceae</taxon>
        <taxon>Solanoideae</taxon>
        <taxon>Hyoscyameae</taxon>
        <taxon>Anisodus</taxon>
    </lineage>
</organism>
<evidence type="ECO:0000256" key="3">
    <source>
        <dbReference type="ARBA" id="ARBA00022692"/>
    </source>
</evidence>
<keyword evidence="2" id="KW-1003">Cell membrane</keyword>
<evidence type="ECO:0000256" key="1">
    <source>
        <dbReference type="ARBA" id="ARBA00004651"/>
    </source>
</evidence>
<reference evidence="9" key="1">
    <citation type="journal article" date="2023" name="Proc. Natl. Acad. Sci. U.S.A.">
        <title>Genomic and structural basis for evolution of tropane alkaloid biosynthesis.</title>
        <authorList>
            <person name="Wanga Y.-J."/>
            <person name="Taina T."/>
            <person name="Yua J.-Y."/>
            <person name="Lia J."/>
            <person name="Xua B."/>
            <person name="Chenc J."/>
            <person name="D'Auriad J.C."/>
            <person name="Huanga J.-P."/>
            <person name="Huanga S.-X."/>
        </authorList>
    </citation>
    <scope>NUCLEOTIDE SEQUENCE [LARGE SCALE GENOMIC DNA]</scope>
    <source>
        <strain evidence="9">cv. KIB-2019</strain>
    </source>
</reference>
<accession>A0A9Q1M5D5</accession>
<feature type="transmembrane region" description="Helical" evidence="6">
    <location>
        <begin position="46"/>
        <end position="66"/>
    </location>
</feature>
<keyword evidence="3 6" id="KW-0812">Transmembrane</keyword>
<keyword evidence="9" id="KW-1185">Reference proteome</keyword>
<evidence type="ECO:0000256" key="5">
    <source>
        <dbReference type="ARBA" id="ARBA00023136"/>
    </source>
</evidence>
<evidence type="ECO:0000313" key="9">
    <source>
        <dbReference type="Proteomes" id="UP001152561"/>
    </source>
</evidence>
<protein>
    <recommendedName>
        <fullName evidence="7">Integral membrane bound transporter domain-containing protein</fullName>
    </recommendedName>
</protein>
<dbReference type="InterPro" id="IPR049453">
    <property type="entry name" value="Memb_transporter_dom"/>
</dbReference>
<feature type="transmembrane region" description="Helical" evidence="6">
    <location>
        <begin position="73"/>
        <end position="93"/>
    </location>
</feature>
<comment type="subcellular location">
    <subcellularLocation>
        <location evidence="1">Cell membrane</location>
        <topology evidence="1">Multi-pass membrane protein</topology>
    </subcellularLocation>
</comment>
<evidence type="ECO:0000313" key="8">
    <source>
        <dbReference type="EMBL" id="KAJ8551390.1"/>
    </source>
</evidence>